<accession>A0A1J0LWQ6</accession>
<reference evidence="2" key="1">
    <citation type="submission" date="2016-06" db="EMBL/GenBank/DDBJ databases">
        <title>Whole genome sequencing of Thermus brockianus strain GE-1.</title>
        <authorList>
            <person name="Schaefers C."/>
            <person name="Blank S."/>
            <person name="Wiebusch S."/>
            <person name="Elleuche S."/>
            <person name="Antranikian G."/>
        </authorList>
    </citation>
    <scope>NUCLEOTIDE SEQUENCE [LARGE SCALE GENOMIC DNA]</scope>
    <source>
        <strain evidence="2">GE-1</strain>
        <plasmid evidence="2">ptb2</plasmid>
    </source>
</reference>
<dbReference type="OrthoDB" id="32481at2"/>
<dbReference type="AlphaFoldDB" id="A0A1J0LWQ6"/>
<name>A0A1J0LWQ6_THEBO</name>
<evidence type="ECO:0000313" key="2">
    <source>
        <dbReference type="Proteomes" id="UP000182993"/>
    </source>
</evidence>
<dbReference type="Proteomes" id="UP000182993">
    <property type="component" value="Plasmid pTB2"/>
</dbReference>
<evidence type="ECO:0000313" key="1">
    <source>
        <dbReference type="EMBL" id="APD10594.1"/>
    </source>
</evidence>
<keyword evidence="1" id="KW-0614">Plasmid</keyword>
<geneLocation type="plasmid" evidence="2">
    <name>ptb2</name>
</geneLocation>
<organism evidence="1 2">
    <name type="scientific">Thermus brockianus</name>
    <dbReference type="NCBI Taxonomy" id="56956"/>
    <lineage>
        <taxon>Bacteria</taxon>
        <taxon>Thermotogati</taxon>
        <taxon>Deinococcota</taxon>
        <taxon>Deinococci</taxon>
        <taxon>Thermales</taxon>
        <taxon>Thermaceae</taxon>
        <taxon>Thermus</taxon>
    </lineage>
</organism>
<protein>
    <submittedName>
        <fullName evidence="1">Uncharacterized protein</fullName>
    </submittedName>
</protein>
<proteinExistence type="predicted"/>
<dbReference type="KEGG" id="tbc:A0O31_02578"/>
<sequence length="117" mass="13115">MIRRLARLLREVARGLPDPDEDPDLGPFCTYLRQRYGRHALDLPPEAWEEGLLALIAETIAEGWDRYGAPSAARDPEGEGYIASAEVGPETVLARGQTKREAYREARRAWVKRLLGG</sequence>
<dbReference type="EMBL" id="CP016314">
    <property type="protein sequence ID" value="APD10594.1"/>
    <property type="molecule type" value="Genomic_DNA"/>
</dbReference>
<gene>
    <name evidence="1" type="ORF">A0O31_02578</name>
</gene>
<dbReference type="RefSeq" id="WP_071678290.1">
    <property type="nucleotide sequence ID" value="NZ_CP016314.1"/>
</dbReference>